<reference evidence="2" key="1">
    <citation type="submission" date="2017-07" db="EMBL/GenBank/DDBJ databases">
        <title>The cable genome - Insights into the physiology and evolution of filamentous bacteria capable of sulfide oxidation via long distance electron transfer.</title>
        <authorList>
            <person name="Thorup C."/>
            <person name="Bjerg J.T."/>
            <person name="Schreiber L."/>
            <person name="Nielsen L.P."/>
            <person name="Kjeldsen K.U."/>
            <person name="Boesen T."/>
            <person name="Boggild A."/>
            <person name="Meysman F."/>
            <person name="Geelhoed J."/>
            <person name="Schramm A."/>
        </authorList>
    </citation>
    <scope>NUCLEOTIDE SEQUENCE [LARGE SCALE GENOMIC DNA]</scope>
    <source>
        <strain evidence="2">GS</strain>
    </source>
</reference>
<proteinExistence type="predicted"/>
<keyword evidence="3" id="KW-1185">Reference proteome</keyword>
<protein>
    <submittedName>
        <fullName evidence="2">Uncharacterized protein</fullName>
    </submittedName>
</protein>
<accession>A0A521FZE0</accession>
<evidence type="ECO:0000313" key="2">
    <source>
        <dbReference type="EMBL" id="TAA74138.1"/>
    </source>
</evidence>
<evidence type="ECO:0000256" key="1">
    <source>
        <dbReference type="SAM" id="Coils"/>
    </source>
</evidence>
<dbReference type="EMBL" id="NQJD01000038">
    <property type="protein sequence ID" value="TAA74138.1"/>
    <property type="molecule type" value="Genomic_DNA"/>
</dbReference>
<comment type="caution">
    <text evidence="2">The sequence shown here is derived from an EMBL/GenBank/DDBJ whole genome shotgun (WGS) entry which is preliminary data.</text>
</comment>
<dbReference type="AlphaFoldDB" id="A0A521FZE0"/>
<feature type="coiled-coil region" evidence="1">
    <location>
        <begin position="28"/>
        <end position="55"/>
    </location>
</feature>
<gene>
    <name evidence="2" type="ORF">CDV28_13812</name>
</gene>
<dbReference type="Proteomes" id="UP000316238">
    <property type="component" value="Unassembled WGS sequence"/>
</dbReference>
<name>A0A521FZE0_9BACT</name>
<keyword evidence="1" id="KW-0175">Coiled coil</keyword>
<sequence>MFAGIKRILGVDRLLEAGKKNEKPEWVREDGTIDKEQQEEVLKELEAQRALKMGKNKSGYKKSL</sequence>
<evidence type="ECO:0000313" key="3">
    <source>
        <dbReference type="Proteomes" id="UP000316238"/>
    </source>
</evidence>
<organism evidence="2 3">
    <name type="scientific">Candidatus Electronema aureum</name>
    <dbReference type="NCBI Taxonomy" id="2005002"/>
    <lineage>
        <taxon>Bacteria</taxon>
        <taxon>Pseudomonadati</taxon>
        <taxon>Thermodesulfobacteriota</taxon>
        <taxon>Desulfobulbia</taxon>
        <taxon>Desulfobulbales</taxon>
        <taxon>Desulfobulbaceae</taxon>
        <taxon>Candidatus Electronema</taxon>
    </lineage>
</organism>